<organism evidence="2 3">
    <name type="scientific">Pedobacter flavus</name>
    <dbReference type="NCBI Taxonomy" id="3113906"/>
    <lineage>
        <taxon>Bacteria</taxon>
        <taxon>Pseudomonadati</taxon>
        <taxon>Bacteroidota</taxon>
        <taxon>Sphingobacteriia</taxon>
        <taxon>Sphingobacteriales</taxon>
        <taxon>Sphingobacteriaceae</taxon>
        <taxon>Pedobacter</taxon>
    </lineage>
</organism>
<evidence type="ECO:0000313" key="2">
    <source>
        <dbReference type="EMBL" id="MEE1884996.1"/>
    </source>
</evidence>
<sequence length="111" mass="12863">MDSQTENTSLETKKKGKTDIPVLFILAYILTSMTRRLELNPLLFIIPAIIYFFIIYKNIQNVSAELKNRKNPDHIKVSFLSQIIYFALCILGLSVIVSDFYLRFPEAINFN</sequence>
<dbReference type="RefSeq" id="WP_330145917.1">
    <property type="nucleotide sequence ID" value="NZ_JAZDQU010000002.1"/>
</dbReference>
<keyword evidence="1" id="KW-0812">Transmembrane</keyword>
<keyword evidence="3" id="KW-1185">Reference proteome</keyword>
<keyword evidence="1" id="KW-0472">Membrane</keyword>
<accession>A0ABU7H0Z1</accession>
<comment type="caution">
    <text evidence="2">The sequence shown here is derived from an EMBL/GenBank/DDBJ whole genome shotgun (WGS) entry which is preliminary data.</text>
</comment>
<dbReference type="Proteomes" id="UP001337681">
    <property type="component" value="Unassembled WGS sequence"/>
</dbReference>
<feature type="transmembrane region" description="Helical" evidence="1">
    <location>
        <begin position="42"/>
        <end position="59"/>
    </location>
</feature>
<feature type="transmembrane region" description="Helical" evidence="1">
    <location>
        <begin position="20"/>
        <end position="37"/>
    </location>
</feature>
<reference evidence="2 3" key="1">
    <citation type="submission" date="2024-01" db="EMBL/GenBank/DDBJ databases">
        <title>Pedobacter sp. nov., isolated from oil-contaminated soil.</title>
        <authorList>
            <person name="Le N.T.T."/>
        </authorList>
    </citation>
    <scope>NUCLEOTIDE SEQUENCE [LARGE SCALE GENOMIC DNA]</scope>
    <source>
        <strain evidence="2 3">VNH31</strain>
    </source>
</reference>
<name>A0ABU7H0Z1_9SPHI</name>
<evidence type="ECO:0000256" key="1">
    <source>
        <dbReference type="SAM" id="Phobius"/>
    </source>
</evidence>
<keyword evidence="1" id="KW-1133">Transmembrane helix</keyword>
<protein>
    <submittedName>
        <fullName evidence="2">Uncharacterized protein</fullName>
    </submittedName>
</protein>
<evidence type="ECO:0000313" key="3">
    <source>
        <dbReference type="Proteomes" id="UP001337681"/>
    </source>
</evidence>
<feature type="transmembrane region" description="Helical" evidence="1">
    <location>
        <begin position="79"/>
        <end position="102"/>
    </location>
</feature>
<dbReference type="EMBL" id="JAZDQU010000002">
    <property type="protein sequence ID" value="MEE1884996.1"/>
    <property type="molecule type" value="Genomic_DNA"/>
</dbReference>
<gene>
    <name evidence="2" type="ORF">VRU49_06120</name>
</gene>
<proteinExistence type="predicted"/>